<dbReference type="Proteomes" id="UP001054945">
    <property type="component" value="Unassembled WGS sequence"/>
</dbReference>
<sequence length="118" mass="12637">MAQGSEDRDGEDGTIGLSGRWPLTNGPSIGWVSEMRRSRWRRVAQLTSGCSVALTNGPTIGGQRNGKSLYRGSEAMTSSIEASYRVGNDKTLLIPGGKDRCLPRDVGGHESFPSSPEL</sequence>
<evidence type="ECO:0000313" key="2">
    <source>
        <dbReference type="EMBL" id="GIY40467.1"/>
    </source>
</evidence>
<evidence type="ECO:0000256" key="1">
    <source>
        <dbReference type="SAM" id="MobiDB-lite"/>
    </source>
</evidence>
<dbReference type="AlphaFoldDB" id="A0AAV4T704"/>
<feature type="compositionally biased region" description="Basic and acidic residues" evidence="1">
    <location>
        <begin position="97"/>
        <end position="108"/>
    </location>
</feature>
<feature type="region of interest" description="Disordered" evidence="1">
    <location>
        <begin position="97"/>
        <end position="118"/>
    </location>
</feature>
<name>A0AAV4T704_CAEEX</name>
<dbReference type="EMBL" id="BPLR01010617">
    <property type="protein sequence ID" value="GIY40467.1"/>
    <property type="molecule type" value="Genomic_DNA"/>
</dbReference>
<gene>
    <name evidence="2" type="ORF">CEXT_66641</name>
</gene>
<reference evidence="2 3" key="1">
    <citation type="submission" date="2021-06" db="EMBL/GenBank/DDBJ databases">
        <title>Caerostris extrusa draft genome.</title>
        <authorList>
            <person name="Kono N."/>
            <person name="Arakawa K."/>
        </authorList>
    </citation>
    <scope>NUCLEOTIDE SEQUENCE [LARGE SCALE GENOMIC DNA]</scope>
</reference>
<proteinExistence type="predicted"/>
<keyword evidence="3" id="KW-1185">Reference proteome</keyword>
<organism evidence="2 3">
    <name type="scientific">Caerostris extrusa</name>
    <name type="common">Bark spider</name>
    <name type="synonym">Caerostris bankana</name>
    <dbReference type="NCBI Taxonomy" id="172846"/>
    <lineage>
        <taxon>Eukaryota</taxon>
        <taxon>Metazoa</taxon>
        <taxon>Ecdysozoa</taxon>
        <taxon>Arthropoda</taxon>
        <taxon>Chelicerata</taxon>
        <taxon>Arachnida</taxon>
        <taxon>Araneae</taxon>
        <taxon>Araneomorphae</taxon>
        <taxon>Entelegynae</taxon>
        <taxon>Araneoidea</taxon>
        <taxon>Araneidae</taxon>
        <taxon>Caerostris</taxon>
    </lineage>
</organism>
<evidence type="ECO:0000313" key="3">
    <source>
        <dbReference type="Proteomes" id="UP001054945"/>
    </source>
</evidence>
<protein>
    <submittedName>
        <fullName evidence="2">Uncharacterized protein</fullName>
    </submittedName>
</protein>
<feature type="region of interest" description="Disordered" evidence="1">
    <location>
        <begin position="1"/>
        <end position="25"/>
    </location>
</feature>
<comment type="caution">
    <text evidence="2">The sequence shown here is derived from an EMBL/GenBank/DDBJ whole genome shotgun (WGS) entry which is preliminary data.</text>
</comment>
<accession>A0AAV4T704</accession>